<name>A0A833NSG8_UNCSA</name>
<evidence type="ECO:0000313" key="2">
    <source>
        <dbReference type="Proteomes" id="UP000488506"/>
    </source>
</evidence>
<dbReference type="Proteomes" id="UP000488506">
    <property type="component" value="Unassembled WGS sequence"/>
</dbReference>
<reference evidence="1 2" key="1">
    <citation type="submission" date="2019-12" db="EMBL/GenBank/DDBJ databases">
        <authorList>
            <person name="Wolfe R."/>
            <person name="Danczak R."/>
            <person name="Wilkins M."/>
        </authorList>
    </citation>
    <scope>NUCLEOTIDE SEQUENCE [LARGE SCALE GENOMIC DNA]</scope>
    <source>
        <strain evidence="1">X2_MaxBin.013</strain>
    </source>
</reference>
<proteinExistence type="predicted"/>
<accession>A0A833NSG8</accession>
<sequence>MKNSIDYYIKVPAKDIHFWCPFFEAFEGMLVLRTPNPPEGEIGILHISVSPDFKEQFEGEVKKHGLEFTNI</sequence>
<protein>
    <recommendedName>
        <fullName evidence="3">DUF4911 domain-containing protein</fullName>
    </recommendedName>
</protein>
<comment type="caution">
    <text evidence="1">The sequence shown here is derived from an EMBL/GenBank/DDBJ whole genome shotgun (WGS) entry which is preliminary data.</text>
</comment>
<organism evidence="1 2">
    <name type="scientific">Candidatus Saganbacteria bacterium</name>
    <dbReference type="NCBI Taxonomy" id="2575572"/>
    <lineage>
        <taxon>Bacteria</taxon>
        <taxon>Bacillati</taxon>
        <taxon>Saganbacteria</taxon>
    </lineage>
</organism>
<evidence type="ECO:0008006" key="3">
    <source>
        <dbReference type="Google" id="ProtNLM"/>
    </source>
</evidence>
<evidence type="ECO:0000313" key="1">
    <source>
        <dbReference type="EMBL" id="KAF0134843.1"/>
    </source>
</evidence>
<gene>
    <name evidence="1" type="ORF">FD145_411</name>
</gene>
<dbReference type="EMBL" id="WPAF01000004">
    <property type="protein sequence ID" value="KAF0134843.1"/>
    <property type="molecule type" value="Genomic_DNA"/>
</dbReference>
<dbReference type="AlphaFoldDB" id="A0A833NSG8"/>